<dbReference type="PIRSF" id="PIRSF028200">
    <property type="entry name" value="UCP028200"/>
    <property type="match status" value="1"/>
</dbReference>
<comment type="caution">
    <text evidence="2">The sequence shown here is derived from an EMBL/GenBank/DDBJ whole genome shotgun (WGS) entry which is preliminary data.</text>
</comment>
<dbReference type="EMBL" id="LJTC01000003">
    <property type="protein sequence ID" value="KPM84475.1"/>
    <property type="molecule type" value="Genomic_DNA"/>
</dbReference>
<dbReference type="RefSeq" id="WP_054552134.1">
    <property type="nucleotide sequence ID" value="NZ_JAQPZS010000005.1"/>
</dbReference>
<dbReference type="Pfam" id="PF19795">
    <property type="entry name" value="DUF6279"/>
    <property type="match status" value="1"/>
</dbReference>
<keyword evidence="3" id="KW-0449">Lipoprotein</keyword>
<proteinExistence type="predicted"/>
<dbReference type="PATRIC" id="fig|570156.3.peg.2222"/>
<dbReference type="AlphaFoldDB" id="A0A0P7EP90"/>
<dbReference type="OrthoDB" id="5767052at2"/>
<dbReference type="PROSITE" id="PS51257">
    <property type="entry name" value="PROKAR_LIPOPROTEIN"/>
    <property type="match status" value="1"/>
</dbReference>
<evidence type="ECO:0000313" key="3">
    <source>
        <dbReference type="EMBL" id="MEJ6495779.1"/>
    </source>
</evidence>
<protein>
    <submittedName>
        <fullName evidence="3">DUF6279 family lipoprotein</fullName>
    </submittedName>
</protein>
<dbReference type="EMBL" id="JAQPZS010000005">
    <property type="protein sequence ID" value="MEJ6495779.1"/>
    <property type="molecule type" value="Genomic_DNA"/>
</dbReference>
<reference evidence="3 5" key="2">
    <citation type="submission" date="2023-01" db="EMBL/GenBank/DDBJ databases">
        <title>Trichodesmium-associated heterotrophic epibiont bacteria.</title>
        <authorList>
            <person name="Cleveland C.S."/>
            <person name="Webb E.A."/>
        </authorList>
    </citation>
    <scope>NUCLEOTIDE SEQUENCE [LARGE SCALE GENOMIC DNA]</scope>
    <source>
        <strain evidence="3 5">USCH2</strain>
    </source>
</reference>
<evidence type="ECO:0000313" key="5">
    <source>
        <dbReference type="Proteomes" id="UP001377972"/>
    </source>
</evidence>
<feature type="signal peptide" evidence="1">
    <location>
        <begin position="1"/>
        <end position="22"/>
    </location>
</feature>
<evidence type="ECO:0000313" key="2">
    <source>
        <dbReference type="EMBL" id="KPM84475.1"/>
    </source>
</evidence>
<sequence length="282" mass="33331">MKKLSKYLIVFSLLFTATGCSPSFTYNNLGWLSGFWIDDYVDLNSDQADKFEHIVKASRDWHRETQLPLYKRDLENLKTMLDKQVDHNELKAHFVQAKQHWQTLINKIEPELIALANSLSYKQRVEFVAALQENINDEYKEHEEKSPEQHKKERLEENLENYKEWFGSRLTAQQKTLIESSSNSRVGTFLMWMQYKQKRLDALKTLFMQKQKPTDFDSQLAVIINNRLAFMSDELIAADDKNLDNYVNLLVELKPTLTDKQRRNVRDEFDELIEEVSDLIDD</sequence>
<evidence type="ECO:0000256" key="1">
    <source>
        <dbReference type="SAM" id="SignalP"/>
    </source>
</evidence>
<gene>
    <name evidence="2" type="ORF">AOG27_06165</name>
    <name evidence="3" type="ORF">PQI24_07035</name>
</gene>
<dbReference type="InterPro" id="IPR016875">
    <property type="entry name" value="UCP028200"/>
</dbReference>
<reference evidence="2 4" key="1">
    <citation type="submission" date="2015-09" db="EMBL/GenBank/DDBJ databases">
        <title>Draft Genome Sequence of Pseudoalteromonas lipolytica UCD-48B.</title>
        <authorList>
            <person name="Krusor M."/>
            <person name="Coil D.A."/>
            <person name="Lang J.M."/>
            <person name="Eisen J.A."/>
            <person name="Alexiev A."/>
        </authorList>
    </citation>
    <scope>NUCLEOTIDE SEQUENCE [LARGE SCALE GENOMIC DNA]</scope>
    <source>
        <strain evidence="2 4">UCD-48B</strain>
    </source>
</reference>
<accession>A0A0P7EP90</accession>
<keyword evidence="5" id="KW-1185">Reference proteome</keyword>
<dbReference type="Proteomes" id="UP000050378">
    <property type="component" value="Unassembled WGS sequence"/>
</dbReference>
<dbReference type="STRING" id="570156.AOG27_06165"/>
<feature type="chain" id="PRO_5006138554" evidence="1">
    <location>
        <begin position="23"/>
        <end position="282"/>
    </location>
</feature>
<organism evidence="2 4">
    <name type="scientific">Pseudoalteromonas lipolytica</name>
    <dbReference type="NCBI Taxonomy" id="570156"/>
    <lineage>
        <taxon>Bacteria</taxon>
        <taxon>Pseudomonadati</taxon>
        <taxon>Pseudomonadota</taxon>
        <taxon>Gammaproteobacteria</taxon>
        <taxon>Alteromonadales</taxon>
        <taxon>Pseudoalteromonadaceae</taxon>
        <taxon>Pseudoalteromonas</taxon>
    </lineage>
</organism>
<evidence type="ECO:0000313" key="4">
    <source>
        <dbReference type="Proteomes" id="UP000050378"/>
    </source>
</evidence>
<keyword evidence="1" id="KW-0732">Signal</keyword>
<dbReference type="Proteomes" id="UP001377972">
    <property type="component" value="Unassembled WGS sequence"/>
</dbReference>
<name>A0A0P7EP90_9GAMM</name>